<comment type="caution">
    <text evidence="1">The sequence shown here is derived from an EMBL/GenBank/DDBJ whole genome shotgun (WGS) entry which is preliminary data.</text>
</comment>
<dbReference type="InterPro" id="IPR003497">
    <property type="entry name" value="BRO_N_domain"/>
</dbReference>
<dbReference type="SMART" id="SM01040">
    <property type="entry name" value="Bro-N"/>
    <property type="match status" value="1"/>
</dbReference>
<dbReference type="EMBL" id="AACQHW010000001">
    <property type="protein sequence ID" value="EAL6849937.1"/>
    <property type="molecule type" value="Genomic_DNA"/>
</dbReference>
<reference evidence="1 2" key="1">
    <citation type="submission" date="2018-07" db="EMBL/GenBank/DDBJ databases">
        <authorList>
            <consortium name="NARMS: The National Antimicrobial Resistance Monitoring System"/>
        </authorList>
    </citation>
    <scope>NUCLEOTIDE SEQUENCE [LARGE SCALE GENOMIC DNA]</scope>
    <source>
        <strain evidence="1 2">CVM N17C548</strain>
    </source>
</reference>
<dbReference type="Pfam" id="PF02498">
    <property type="entry name" value="Bro-N"/>
    <property type="match status" value="1"/>
</dbReference>
<dbReference type="AlphaFoldDB" id="A0A5T1KII0"/>
<proteinExistence type="predicted"/>
<dbReference type="PANTHER" id="PTHR36180:SF2">
    <property type="entry name" value="BRO FAMILY PROTEIN"/>
    <property type="match status" value="1"/>
</dbReference>
<name>A0A5T1KII0_CAMCO</name>
<keyword evidence="1" id="KW-0238">DNA-binding</keyword>
<dbReference type="GO" id="GO:0003677">
    <property type="term" value="F:DNA binding"/>
    <property type="evidence" value="ECO:0007669"/>
    <property type="project" value="UniProtKB-KW"/>
</dbReference>
<dbReference type="PANTHER" id="PTHR36180">
    <property type="entry name" value="DNA-BINDING PROTEIN-RELATED-RELATED"/>
    <property type="match status" value="1"/>
</dbReference>
<evidence type="ECO:0000313" key="2">
    <source>
        <dbReference type="Proteomes" id="UP000352088"/>
    </source>
</evidence>
<accession>A0A5T1KII0</accession>
<organism evidence="1 2">
    <name type="scientific">Campylobacter coli</name>
    <dbReference type="NCBI Taxonomy" id="195"/>
    <lineage>
        <taxon>Bacteria</taxon>
        <taxon>Pseudomonadati</taxon>
        <taxon>Campylobacterota</taxon>
        <taxon>Epsilonproteobacteria</taxon>
        <taxon>Campylobacterales</taxon>
        <taxon>Campylobacteraceae</taxon>
        <taxon>Campylobacter</taxon>
    </lineage>
</organism>
<evidence type="ECO:0000313" key="1">
    <source>
        <dbReference type="EMBL" id="EAL6849937.1"/>
    </source>
</evidence>
<dbReference type="InterPro" id="IPR005039">
    <property type="entry name" value="Ant_C"/>
</dbReference>
<dbReference type="Proteomes" id="UP000352088">
    <property type="component" value="Unassembled WGS sequence"/>
</dbReference>
<sequence length="254" mass="29338">MNLEIFKKDNLAVRVIKDENNEPLFCLSDVCKILDIQNTTDVKNAILREFELSRLNLHSFDTGFGVKEFTMIDEAQLYYVMNNSRSKNAKPFRMWVNKEVLPSIRKNGNYGFKPLTHKEALLLGLELLEKNEKLELENKSLKEKELENAPLIHFANRIKDTNDAILIRDFAKILYEKNKIEIGEKRLFAFLRDNGFLMSDNKPYQKCIEQGLFKVSETTISTINGDRLVSTTKITGKGQIKIANLLLERINHAV</sequence>
<dbReference type="PROSITE" id="PS51750">
    <property type="entry name" value="BRO_N"/>
    <property type="match status" value="1"/>
</dbReference>
<gene>
    <name evidence="1" type="ORF">DSX26_00450</name>
</gene>
<protein>
    <submittedName>
        <fullName evidence="1">DNA-binding protein</fullName>
    </submittedName>
</protein>
<dbReference type="Pfam" id="PF03374">
    <property type="entry name" value="ANT"/>
    <property type="match status" value="1"/>
</dbReference>